<dbReference type="InParanoid" id="I7M9F8"/>
<dbReference type="KEGG" id="tet:TTHERM_00152150"/>
<protein>
    <submittedName>
        <fullName evidence="1">Uncharacterized protein</fullName>
    </submittedName>
</protein>
<proteinExistence type="predicted"/>
<dbReference type="EMBL" id="GG662603">
    <property type="protein sequence ID" value="EAS01501.1"/>
    <property type="molecule type" value="Genomic_DNA"/>
</dbReference>
<accession>I7M9F8</accession>
<dbReference type="HOGENOM" id="CLU_624864_0_0_1"/>
<name>I7M9F8_TETTS</name>
<dbReference type="Proteomes" id="UP000009168">
    <property type="component" value="Unassembled WGS sequence"/>
</dbReference>
<keyword evidence="2" id="KW-1185">Reference proteome</keyword>
<sequence length="439" mass="51580">MIQFYGGSSIEIPPAKQLCPINMNLFKKQKEPQKYIEKCFLEAKKTAQYDFGVDQMTVKALYEILRIMGFFPNEFQLHEGFEYGCFQSKYSKYLKNFTKSGIAEIQSDVKQQKLKSDVAMIAKDSKDGNAARFDLASYCEWLINNMRQLKYDPYFLSQNNSNNNNSKRSLIGNYSLNEDSGYNIRDKSFDFGSNNKNLQQQRSKRAVSTSNANYIQNNQISKAQQLFEDNKAKQQKQMQDQVNNLVNIFEKIDSLRKDKGLMPLDLSDSSSDEDDFNMTEEEKAYKNKMKKKQLIRNIPYDPDMHELNQEISHLRNEAQNEIKSFIEKCKHNPSMRFRLEKSINKFQKDRIEANERIGKIGAVNAQKRITTTKKNQTQKELSDEEFIQKYETNLIRNLRIEYLMEKTDKPKMNFQQQIKPGSVLEKRLNKLIREKGNYY</sequence>
<reference evidence="2" key="1">
    <citation type="journal article" date="2006" name="PLoS Biol.">
        <title>Macronuclear genome sequence of the ciliate Tetrahymena thermophila, a model eukaryote.</title>
        <authorList>
            <person name="Eisen J.A."/>
            <person name="Coyne R.S."/>
            <person name="Wu M."/>
            <person name="Wu D."/>
            <person name="Thiagarajan M."/>
            <person name="Wortman J.R."/>
            <person name="Badger J.H."/>
            <person name="Ren Q."/>
            <person name="Amedeo P."/>
            <person name="Jones K.M."/>
            <person name="Tallon L.J."/>
            <person name="Delcher A.L."/>
            <person name="Salzberg S.L."/>
            <person name="Silva J.C."/>
            <person name="Haas B.J."/>
            <person name="Majoros W.H."/>
            <person name="Farzad M."/>
            <person name="Carlton J.M."/>
            <person name="Smith R.K. Jr."/>
            <person name="Garg J."/>
            <person name="Pearlman R.E."/>
            <person name="Karrer K.M."/>
            <person name="Sun L."/>
            <person name="Manning G."/>
            <person name="Elde N.C."/>
            <person name="Turkewitz A.P."/>
            <person name="Asai D.J."/>
            <person name="Wilkes D.E."/>
            <person name="Wang Y."/>
            <person name="Cai H."/>
            <person name="Collins K."/>
            <person name="Stewart B.A."/>
            <person name="Lee S.R."/>
            <person name="Wilamowska K."/>
            <person name="Weinberg Z."/>
            <person name="Ruzzo W.L."/>
            <person name="Wloga D."/>
            <person name="Gaertig J."/>
            <person name="Frankel J."/>
            <person name="Tsao C.-C."/>
            <person name="Gorovsky M.A."/>
            <person name="Keeling P.J."/>
            <person name="Waller R.F."/>
            <person name="Patron N.J."/>
            <person name="Cherry J.M."/>
            <person name="Stover N.A."/>
            <person name="Krieger C.J."/>
            <person name="del Toro C."/>
            <person name="Ryder H.F."/>
            <person name="Williamson S.C."/>
            <person name="Barbeau R.A."/>
            <person name="Hamilton E.P."/>
            <person name="Orias E."/>
        </authorList>
    </citation>
    <scope>NUCLEOTIDE SEQUENCE [LARGE SCALE GENOMIC DNA]</scope>
    <source>
        <strain evidence="2">SB210</strain>
    </source>
</reference>
<evidence type="ECO:0000313" key="2">
    <source>
        <dbReference type="Proteomes" id="UP000009168"/>
    </source>
</evidence>
<dbReference type="RefSeq" id="XP_001021747.1">
    <property type="nucleotide sequence ID" value="XM_001021747.1"/>
</dbReference>
<dbReference type="GeneID" id="7828838"/>
<gene>
    <name evidence="1" type="ORF">TTHERM_00152150</name>
</gene>
<evidence type="ECO:0000313" key="1">
    <source>
        <dbReference type="EMBL" id="EAS01501.1"/>
    </source>
</evidence>
<organism evidence="1 2">
    <name type="scientific">Tetrahymena thermophila (strain SB210)</name>
    <dbReference type="NCBI Taxonomy" id="312017"/>
    <lineage>
        <taxon>Eukaryota</taxon>
        <taxon>Sar</taxon>
        <taxon>Alveolata</taxon>
        <taxon>Ciliophora</taxon>
        <taxon>Intramacronucleata</taxon>
        <taxon>Oligohymenophorea</taxon>
        <taxon>Hymenostomatida</taxon>
        <taxon>Tetrahymenina</taxon>
        <taxon>Tetrahymenidae</taxon>
        <taxon>Tetrahymena</taxon>
    </lineage>
</organism>
<dbReference type="AlphaFoldDB" id="I7M9F8"/>